<dbReference type="AlphaFoldDB" id="A0A1H7CWI1"/>
<protein>
    <recommendedName>
        <fullName evidence="3">MalT-like TPR region domain-containing protein</fullName>
    </recommendedName>
</protein>
<evidence type="ECO:0000313" key="2">
    <source>
        <dbReference type="Proteomes" id="UP000199223"/>
    </source>
</evidence>
<dbReference type="EMBL" id="FNZA01000046">
    <property type="protein sequence ID" value="SEJ94073.1"/>
    <property type="molecule type" value="Genomic_DNA"/>
</dbReference>
<reference evidence="2" key="1">
    <citation type="submission" date="2016-10" db="EMBL/GenBank/DDBJ databases">
        <authorList>
            <person name="Varghese N."/>
            <person name="Submissions S."/>
        </authorList>
    </citation>
    <scope>NUCLEOTIDE SEQUENCE [LARGE SCALE GENOMIC DNA]</scope>
    <source>
        <strain evidence="2">CGMCC 1.10218</strain>
    </source>
</reference>
<dbReference type="Proteomes" id="UP000199223">
    <property type="component" value="Unassembled WGS sequence"/>
</dbReference>
<sequence>MDEALGYAAEHGLKSITGALLFLRAEAQLERGEYALAREDMMRAEEIFLPLQRWKDLYFVYRIRGLSYFLGHSTESPPEHLDLAASDFVQAERLMAGYGVNKHMNLLLPQLGDVLLAKVELDAAEQFFRSELEEAREEGVTPTVMNDLLGLGRVLLVQGGADEALPYLQGFWQLNLSEAGVAQQVA</sequence>
<dbReference type="Gene3D" id="1.25.40.10">
    <property type="entry name" value="Tetratricopeptide repeat domain"/>
    <property type="match status" value="1"/>
</dbReference>
<organism evidence="1 2">
    <name type="scientific">Deinococcus reticulitermitis</name>
    <dbReference type="NCBI Taxonomy" id="856736"/>
    <lineage>
        <taxon>Bacteria</taxon>
        <taxon>Thermotogati</taxon>
        <taxon>Deinococcota</taxon>
        <taxon>Deinococci</taxon>
        <taxon>Deinococcales</taxon>
        <taxon>Deinococcaceae</taxon>
        <taxon>Deinococcus</taxon>
    </lineage>
</organism>
<dbReference type="RefSeq" id="WP_092265888.1">
    <property type="nucleotide sequence ID" value="NZ_FNZA01000046.1"/>
</dbReference>
<dbReference type="InterPro" id="IPR011990">
    <property type="entry name" value="TPR-like_helical_dom_sf"/>
</dbReference>
<keyword evidence="2" id="KW-1185">Reference proteome</keyword>
<accession>A0A1H7CWI1</accession>
<gene>
    <name evidence="1" type="ORF">SAMN04488058_1461</name>
</gene>
<dbReference type="SUPFAM" id="SSF48452">
    <property type="entry name" value="TPR-like"/>
    <property type="match status" value="1"/>
</dbReference>
<name>A0A1H7CWI1_9DEIO</name>
<evidence type="ECO:0000313" key="1">
    <source>
        <dbReference type="EMBL" id="SEJ94073.1"/>
    </source>
</evidence>
<proteinExistence type="predicted"/>
<evidence type="ECO:0008006" key="3">
    <source>
        <dbReference type="Google" id="ProtNLM"/>
    </source>
</evidence>